<evidence type="ECO:0000313" key="2">
    <source>
        <dbReference type="EMBL" id="GAA4317136.1"/>
    </source>
</evidence>
<evidence type="ECO:0000256" key="1">
    <source>
        <dbReference type="SAM" id="Phobius"/>
    </source>
</evidence>
<comment type="caution">
    <text evidence="2">The sequence shown here is derived from an EMBL/GenBank/DDBJ whole genome shotgun (WGS) entry which is preliminary data.</text>
</comment>
<keyword evidence="1" id="KW-0812">Transmembrane</keyword>
<protein>
    <submittedName>
        <fullName evidence="2">Uncharacterized protein</fullName>
    </submittedName>
</protein>
<organism evidence="2 3">
    <name type="scientific">Streptomyces venetus</name>
    <dbReference type="NCBI Taxonomy" id="1701086"/>
    <lineage>
        <taxon>Bacteria</taxon>
        <taxon>Bacillati</taxon>
        <taxon>Actinomycetota</taxon>
        <taxon>Actinomycetes</taxon>
        <taxon>Kitasatosporales</taxon>
        <taxon>Streptomycetaceae</taxon>
        <taxon>Streptomyces</taxon>
    </lineage>
</organism>
<accession>A0ABP8G465</accession>
<dbReference type="RefSeq" id="WP_345662905.1">
    <property type="nucleotide sequence ID" value="NZ_BAABET010000005.1"/>
</dbReference>
<dbReference type="Proteomes" id="UP001501115">
    <property type="component" value="Unassembled WGS sequence"/>
</dbReference>
<feature type="transmembrane region" description="Helical" evidence="1">
    <location>
        <begin position="114"/>
        <end position="138"/>
    </location>
</feature>
<proteinExistence type="predicted"/>
<feature type="transmembrane region" description="Helical" evidence="1">
    <location>
        <begin position="41"/>
        <end position="58"/>
    </location>
</feature>
<feature type="transmembrane region" description="Helical" evidence="1">
    <location>
        <begin position="345"/>
        <end position="364"/>
    </location>
</feature>
<name>A0ABP8G465_9ACTN</name>
<keyword evidence="1" id="KW-1133">Transmembrane helix</keyword>
<keyword evidence="1" id="KW-0472">Membrane</keyword>
<evidence type="ECO:0000313" key="3">
    <source>
        <dbReference type="Proteomes" id="UP001501115"/>
    </source>
</evidence>
<feature type="transmembrane region" description="Helical" evidence="1">
    <location>
        <begin position="320"/>
        <end position="339"/>
    </location>
</feature>
<dbReference type="EMBL" id="BAABET010000005">
    <property type="protein sequence ID" value="GAA4317136.1"/>
    <property type="molecule type" value="Genomic_DNA"/>
</dbReference>
<feature type="transmembrane region" description="Helical" evidence="1">
    <location>
        <begin position="87"/>
        <end position="108"/>
    </location>
</feature>
<gene>
    <name evidence="2" type="ORF">GCM10023086_39990</name>
</gene>
<keyword evidence="3" id="KW-1185">Reference proteome</keyword>
<reference evidence="3" key="1">
    <citation type="journal article" date="2019" name="Int. J. Syst. Evol. Microbiol.">
        <title>The Global Catalogue of Microorganisms (GCM) 10K type strain sequencing project: providing services to taxonomists for standard genome sequencing and annotation.</title>
        <authorList>
            <consortium name="The Broad Institute Genomics Platform"/>
            <consortium name="The Broad Institute Genome Sequencing Center for Infectious Disease"/>
            <person name="Wu L."/>
            <person name="Ma J."/>
        </authorList>
    </citation>
    <scope>NUCLEOTIDE SEQUENCE [LARGE SCALE GENOMIC DNA]</scope>
    <source>
        <strain evidence="3">JCM 31290</strain>
    </source>
</reference>
<sequence>MRHRSTPVTTTLGGAALVCTAGALGAAVVRYDADAPRLDVLVPLALAALLAGGWLVAVRAAPPVERLPDPAAWQGIPGTLGAIRRDWGYVAAAYLTAWAPYAAARAAYGKGGSVVGSAYCGLTLLFGVVVSLYAIGLLTGQLGAAQRMLAEDAASGSVHAVRVRFGTAVREEYRRPTGTGVGRILTTSSYYVDLVPDGGPDGGPDGQGAVQLKAMYAGDNFRIPIGEKHLSYAAAQLSGHSGWLCWPTRWKDIAGTDKQREVSAAFVADTGHVVWGQMAEQDWEPWLRGEAAPVRETDSGLTAEPLPHPSRFRPKVHTRTLLITVAAALTAVPYLLGAVPYELGLVLGAGAGFLTLAAAARLSVIGVTKQNMDPNLWTTRTKTHPSLR</sequence>